<proteinExistence type="predicted"/>
<feature type="region of interest" description="Disordered" evidence="1">
    <location>
        <begin position="238"/>
        <end position="261"/>
    </location>
</feature>
<dbReference type="GO" id="GO:0003676">
    <property type="term" value="F:nucleic acid binding"/>
    <property type="evidence" value="ECO:0007669"/>
    <property type="project" value="InterPro"/>
</dbReference>
<dbReference type="OrthoDB" id="10072016at2759"/>
<evidence type="ECO:0000259" key="2">
    <source>
        <dbReference type="Pfam" id="PF03184"/>
    </source>
</evidence>
<dbReference type="EMBL" id="KZ308428">
    <property type="protein sequence ID" value="KAG8229392.1"/>
    <property type="molecule type" value="Genomic_DNA"/>
</dbReference>
<dbReference type="Proteomes" id="UP000792457">
    <property type="component" value="Unassembled WGS sequence"/>
</dbReference>
<feature type="domain" description="DDE-1" evidence="2">
    <location>
        <begin position="19"/>
        <end position="89"/>
    </location>
</feature>
<name>A0A8K0K7Z0_LADFU</name>
<evidence type="ECO:0000313" key="3">
    <source>
        <dbReference type="EMBL" id="KAG8229392.1"/>
    </source>
</evidence>
<comment type="caution">
    <text evidence="3">The sequence shown here is derived from an EMBL/GenBank/DDBJ whole genome shotgun (WGS) entry which is preliminary data.</text>
</comment>
<accession>A0A8K0K7Z0</accession>
<reference evidence="3" key="2">
    <citation type="submission" date="2017-10" db="EMBL/GenBank/DDBJ databases">
        <title>Ladona fulva Genome sequencing and assembly.</title>
        <authorList>
            <person name="Murali S."/>
            <person name="Richards S."/>
            <person name="Bandaranaike D."/>
            <person name="Bellair M."/>
            <person name="Blankenburg K."/>
            <person name="Chao H."/>
            <person name="Dinh H."/>
            <person name="Doddapaneni H."/>
            <person name="Dugan-Rocha S."/>
            <person name="Elkadiri S."/>
            <person name="Gnanaolivu R."/>
            <person name="Hernandez B."/>
            <person name="Skinner E."/>
            <person name="Javaid M."/>
            <person name="Lee S."/>
            <person name="Li M."/>
            <person name="Ming W."/>
            <person name="Munidasa M."/>
            <person name="Muniz J."/>
            <person name="Nguyen L."/>
            <person name="Hughes D."/>
            <person name="Osuji N."/>
            <person name="Pu L.-L."/>
            <person name="Puazo M."/>
            <person name="Qu C."/>
            <person name="Quiroz J."/>
            <person name="Raj R."/>
            <person name="Weissenberger G."/>
            <person name="Xin Y."/>
            <person name="Zou X."/>
            <person name="Han Y."/>
            <person name="Worley K."/>
            <person name="Muzny D."/>
            <person name="Gibbs R."/>
        </authorList>
    </citation>
    <scope>NUCLEOTIDE SEQUENCE</scope>
    <source>
        <strain evidence="3">Sampled in the wild</strain>
    </source>
</reference>
<reference evidence="3" key="1">
    <citation type="submission" date="2013-04" db="EMBL/GenBank/DDBJ databases">
        <authorList>
            <person name="Qu J."/>
            <person name="Murali S.C."/>
            <person name="Bandaranaike D."/>
            <person name="Bellair M."/>
            <person name="Blankenburg K."/>
            <person name="Chao H."/>
            <person name="Dinh H."/>
            <person name="Doddapaneni H."/>
            <person name="Downs B."/>
            <person name="Dugan-Rocha S."/>
            <person name="Elkadiri S."/>
            <person name="Gnanaolivu R.D."/>
            <person name="Hernandez B."/>
            <person name="Javaid M."/>
            <person name="Jayaseelan J.C."/>
            <person name="Lee S."/>
            <person name="Li M."/>
            <person name="Ming W."/>
            <person name="Munidasa M."/>
            <person name="Muniz J."/>
            <person name="Nguyen L."/>
            <person name="Ongeri F."/>
            <person name="Osuji N."/>
            <person name="Pu L.-L."/>
            <person name="Puazo M."/>
            <person name="Qu C."/>
            <person name="Quiroz J."/>
            <person name="Raj R."/>
            <person name="Weissenberger G."/>
            <person name="Xin Y."/>
            <person name="Zou X."/>
            <person name="Han Y."/>
            <person name="Richards S."/>
            <person name="Worley K."/>
            <person name="Muzny D."/>
            <person name="Gibbs R."/>
        </authorList>
    </citation>
    <scope>NUCLEOTIDE SEQUENCE</scope>
    <source>
        <strain evidence="3">Sampled in the wild</strain>
    </source>
</reference>
<dbReference type="AlphaFoldDB" id="A0A8K0K7Z0"/>
<dbReference type="InterPro" id="IPR036397">
    <property type="entry name" value="RNaseH_sf"/>
</dbReference>
<feature type="compositionally biased region" description="Polar residues" evidence="1">
    <location>
        <begin position="240"/>
        <end position="259"/>
    </location>
</feature>
<evidence type="ECO:0000256" key="1">
    <source>
        <dbReference type="SAM" id="MobiDB-lite"/>
    </source>
</evidence>
<dbReference type="InterPro" id="IPR004875">
    <property type="entry name" value="DDE_SF_endonuclease_dom"/>
</dbReference>
<gene>
    <name evidence="3" type="ORF">J437_LFUL000913</name>
</gene>
<protein>
    <recommendedName>
        <fullName evidence="2">DDE-1 domain-containing protein</fullName>
    </recommendedName>
</protein>
<organism evidence="3 4">
    <name type="scientific">Ladona fulva</name>
    <name type="common">Scarce chaser dragonfly</name>
    <name type="synonym">Libellula fulva</name>
    <dbReference type="NCBI Taxonomy" id="123851"/>
    <lineage>
        <taxon>Eukaryota</taxon>
        <taxon>Metazoa</taxon>
        <taxon>Ecdysozoa</taxon>
        <taxon>Arthropoda</taxon>
        <taxon>Hexapoda</taxon>
        <taxon>Insecta</taxon>
        <taxon>Pterygota</taxon>
        <taxon>Palaeoptera</taxon>
        <taxon>Odonata</taxon>
        <taxon>Epiprocta</taxon>
        <taxon>Anisoptera</taxon>
        <taxon>Libelluloidea</taxon>
        <taxon>Libellulidae</taxon>
        <taxon>Ladona</taxon>
    </lineage>
</organism>
<dbReference type="Pfam" id="PF03184">
    <property type="entry name" value="DDE_1"/>
    <property type="match status" value="1"/>
</dbReference>
<evidence type="ECO:0000313" key="4">
    <source>
        <dbReference type="Proteomes" id="UP000792457"/>
    </source>
</evidence>
<dbReference type="Gene3D" id="3.30.420.10">
    <property type="entry name" value="Ribonuclease H-like superfamily/Ribonuclease H"/>
    <property type="match status" value="1"/>
</dbReference>
<keyword evidence="4" id="KW-1185">Reference proteome</keyword>
<sequence>MAFTGGIDLLLKASNSLQQSGKKVVVGDNLSSHLSLNVVKLCEENDIKFVCLPPNSSHLTQPLDIAYFRPLKAKWRDVLTKWKQSEAGKKVASLPKDQFPMLLRSVLDEIQPNLSKKLKGGFKKAGVFPRNKDEILCRLPKQDRSLNLDQVGDVEASLLLIFCLKKKKLPHLLVTSQKNEKRWSNQKKIEGLPKITSGKKDLHDSTSEDDDAYSMRDSGESDLVLSEDSVDEMHALTAEPSPSTSNYQASDSFSVSTPNPLKDIEKDEVTLKSSMIDKGGVGDLTCCLFENFK</sequence>
<feature type="region of interest" description="Disordered" evidence="1">
    <location>
        <begin position="183"/>
        <end position="221"/>
    </location>
</feature>